<evidence type="ECO:0000313" key="3">
    <source>
        <dbReference type="Proteomes" id="UP000499080"/>
    </source>
</evidence>
<feature type="compositionally biased region" description="Basic and acidic residues" evidence="1">
    <location>
        <begin position="1"/>
        <end position="11"/>
    </location>
</feature>
<evidence type="ECO:0000256" key="1">
    <source>
        <dbReference type="SAM" id="MobiDB-lite"/>
    </source>
</evidence>
<reference evidence="2 3" key="1">
    <citation type="journal article" date="2019" name="Sci. Rep.">
        <title>Orb-weaving spider Araneus ventricosus genome elucidates the spidroin gene catalogue.</title>
        <authorList>
            <person name="Kono N."/>
            <person name="Nakamura H."/>
            <person name="Ohtoshi R."/>
            <person name="Moran D.A.P."/>
            <person name="Shinohara A."/>
            <person name="Yoshida Y."/>
            <person name="Fujiwara M."/>
            <person name="Mori M."/>
            <person name="Tomita M."/>
            <person name="Arakawa K."/>
        </authorList>
    </citation>
    <scope>NUCLEOTIDE SEQUENCE [LARGE SCALE GENOMIC DNA]</scope>
</reference>
<gene>
    <name evidence="2" type="ORF">AVEN_263643_1</name>
</gene>
<feature type="compositionally biased region" description="Basic residues" evidence="1">
    <location>
        <begin position="12"/>
        <end position="22"/>
    </location>
</feature>
<name>A0A4Y2ATU3_ARAVE</name>
<protein>
    <submittedName>
        <fullName evidence="2">Uncharacterized protein</fullName>
    </submittedName>
</protein>
<accession>A0A4Y2ATU3</accession>
<organism evidence="2 3">
    <name type="scientific">Araneus ventricosus</name>
    <name type="common">Orbweaver spider</name>
    <name type="synonym">Epeira ventricosa</name>
    <dbReference type="NCBI Taxonomy" id="182803"/>
    <lineage>
        <taxon>Eukaryota</taxon>
        <taxon>Metazoa</taxon>
        <taxon>Ecdysozoa</taxon>
        <taxon>Arthropoda</taxon>
        <taxon>Chelicerata</taxon>
        <taxon>Arachnida</taxon>
        <taxon>Araneae</taxon>
        <taxon>Araneomorphae</taxon>
        <taxon>Entelegynae</taxon>
        <taxon>Araneoidea</taxon>
        <taxon>Araneidae</taxon>
        <taxon>Araneus</taxon>
    </lineage>
</organism>
<keyword evidence="3" id="KW-1185">Reference proteome</keyword>
<dbReference type="OrthoDB" id="8063529at2759"/>
<dbReference type="Proteomes" id="UP000499080">
    <property type="component" value="Unassembled WGS sequence"/>
</dbReference>
<feature type="region of interest" description="Disordered" evidence="1">
    <location>
        <begin position="1"/>
        <end position="59"/>
    </location>
</feature>
<feature type="compositionally biased region" description="Polar residues" evidence="1">
    <location>
        <begin position="34"/>
        <end position="49"/>
    </location>
</feature>
<proteinExistence type="predicted"/>
<sequence>MGRWGKKETKYTARRRRSRKPPSRAEGAHAETTMAEQEQPRNPRTTQDPPSLLRDEDDDEFKSNCVNDLIKIDSVICDDVVLVIRALKSSLTVGVDNIPSFTIKE</sequence>
<comment type="caution">
    <text evidence="2">The sequence shown here is derived from an EMBL/GenBank/DDBJ whole genome shotgun (WGS) entry which is preliminary data.</text>
</comment>
<evidence type="ECO:0000313" key="2">
    <source>
        <dbReference type="EMBL" id="GBL82546.1"/>
    </source>
</evidence>
<dbReference type="AlphaFoldDB" id="A0A4Y2ATU3"/>
<dbReference type="EMBL" id="BGPR01000029">
    <property type="protein sequence ID" value="GBL82546.1"/>
    <property type="molecule type" value="Genomic_DNA"/>
</dbReference>